<evidence type="ECO:0000313" key="13">
    <source>
        <dbReference type="Proteomes" id="UP001420932"/>
    </source>
</evidence>
<comment type="pathway">
    <text evidence="2">Glycan biosynthesis; sucrose metabolism.</text>
</comment>
<feature type="transmembrane region" description="Helical" evidence="11">
    <location>
        <begin position="387"/>
        <end position="410"/>
    </location>
</feature>
<evidence type="ECO:0000313" key="12">
    <source>
        <dbReference type="EMBL" id="KAK9134171.1"/>
    </source>
</evidence>
<dbReference type="EMBL" id="JBBNAF010000006">
    <property type="protein sequence ID" value="KAK9134171.1"/>
    <property type="molecule type" value="Genomic_DNA"/>
</dbReference>
<dbReference type="PANTHER" id="PTHR19432">
    <property type="entry name" value="SUGAR TRANSPORTER"/>
    <property type="match status" value="1"/>
</dbReference>
<keyword evidence="7" id="KW-0769">Symport</keyword>
<comment type="subcellular location">
    <subcellularLocation>
        <location evidence="1">Membrane</location>
        <topology evidence="1">Multi-pass membrane protein</topology>
    </subcellularLocation>
</comment>
<keyword evidence="5" id="KW-0762">Sugar transport</keyword>
<dbReference type="InterPro" id="IPR036259">
    <property type="entry name" value="MFS_trans_sf"/>
</dbReference>
<dbReference type="Pfam" id="PF13347">
    <property type="entry name" value="MFS_2"/>
    <property type="match status" value="1"/>
</dbReference>
<keyword evidence="9 11" id="KW-0472">Membrane</keyword>
<feature type="transmembrane region" description="Helical" evidence="11">
    <location>
        <begin position="351"/>
        <end position="375"/>
    </location>
</feature>
<feature type="transmembrane region" description="Helical" evidence="11">
    <location>
        <begin position="129"/>
        <end position="146"/>
    </location>
</feature>
<evidence type="ECO:0000256" key="9">
    <source>
        <dbReference type="ARBA" id="ARBA00023136"/>
    </source>
</evidence>
<evidence type="ECO:0000256" key="8">
    <source>
        <dbReference type="ARBA" id="ARBA00022989"/>
    </source>
</evidence>
<organism evidence="12 13">
    <name type="scientific">Stephania yunnanensis</name>
    <dbReference type="NCBI Taxonomy" id="152371"/>
    <lineage>
        <taxon>Eukaryota</taxon>
        <taxon>Viridiplantae</taxon>
        <taxon>Streptophyta</taxon>
        <taxon>Embryophyta</taxon>
        <taxon>Tracheophyta</taxon>
        <taxon>Spermatophyta</taxon>
        <taxon>Magnoliopsida</taxon>
        <taxon>Ranunculales</taxon>
        <taxon>Menispermaceae</taxon>
        <taxon>Menispermoideae</taxon>
        <taxon>Cissampelideae</taxon>
        <taxon>Stephania</taxon>
    </lineage>
</organism>
<dbReference type="CDD" id="cd17313">
    <property type="entry name" value="MFS_SLC45_SUC"/>
    <property type="match status" value="1"/>
</dbReference>
<feature type="transmembrane region" description="Helical" evidence="11">
    <location>
        <begin position="166"/>
        <end position="184"/>
    </location>
</feature>
<keyword evidence="13" id="KW-1185">Reference proteome</keyword>
<evidence type="ECO:0000256" key="7">
    <source>
        <dbReference type="ARBA" id="ARBA00022847"/>
    </source>
</evidence>
<feature type="transmembrane region" description="Helical" evidence="11">
    <location>
        <begin position="247"/>
        <end position="268"/>
    </location>
</feature>
<evidence type="ECO:0000256" key="5">
    <source>
        <dbReference type="ARBA" id="ARBA00022597"/>
    </source>
</evidence>
<evidence type="ECO:0000256" key="11">
    <source>
        <dbReference type="SAM" id="Phobius"/>
    </source>
</evidence>
<feature type="transmembrane region" description="Helical" evidence="11">
    <location>
        <begin position="311"/>
        <end position="331"/>
    </location>
</feature>
<keyword evidence="4" id="KW-0813">Transport</keyword>
<feature type="transmembrane region" description="Helical" evidence="11">
    <location>
        <begin position="91"/>
        <end position="108"/>
    </location>
</feature>
<dbReference type="InterPro" id="IPR005989">
    <property type="entry name" value="Suc_symporter_pln"/>
</dbReference>
<evidence type="ECO:0008006" key="14">
    <source>
        <dbReference type="Google" id="ProtNLM"/>
    </source>
</evidence>
<name>A0AAP0PB05_9MAGN</name>
<dbReference type="Gene3D" id="1.20.1250.20">
    <property type="entry name" value="MFS general substrate transporter like domains"/>
    <property type="match status" value="2"/>
</dbReference>
<dbReference type="NCBIfam" id="TIGR01301">
    <property type="entry name" value="GPH_sucrose"/>
    <property type="match status" value="1"/>
</dbReference>
<dbReference type="GO" id="GO:0005886">
    <property type="term" value="C:plasma membrane"/>
    <property type="evidence" value="ECO:0007669"/>
    <property type="project" value="InterPro"/>
</dbReference>
<dbReference type="GO" id="GO:0005773">
    <property type="term" value="C:vacuole"/>
    <property type="evidence" value="ECO:0007669"/>
    <property type="project" value="TreeGrafter"/>
</dbReference>
<evidence type="ECO:0000256" key="6">
    <source>
        <dbReference type="ARBA" id="ARBA00022692"/>
    </source>
</evidence>
<evidence type="ECO:0000256" key="10">
    <source>
        <dbReference type="SAM" id="MobiDB-lite"/>
    </source>
</evidence>
<feature type="transmembrane region" description="Helical" evidence="11">
    <location>
        <begin position="425"/>
        <end position="446"/>
    </location>
</feature>
<gene>
    <name evidence="12" type="ORF">Syun_013501</name>
</gene>
<evidence type="ECO:0000256" key="3">
    <source>
        <dbReference type="ARBA" id="ARBA00007134"/>
    </source>
</evidence>
<dbReference type="GO" id="GO:0008506">
    <property type="term" value="F:sucrose:proton symporter activity"/>
    <property type="evidence" value="ECO:0007669"/>
    <property type="project" value="TreeGrafter"/>
</dbReference>
<evidence type="ECO:0000256" key="2">
    <source>
        <dbReference type="ARBA" id="ARBA00004914"/>
    </source>
</evidence>
<comment type="similarity">
    <text evidence="3">Belongs to the glycoside-pentoside-hexuronide (GPH) cation symporter transporter (TC 2.A.2.4) family.</text>
</comment>
<feature type="transmembrane region" description="Helical" evidence="11">
    <location>
        <begin position="59"/>
        <end position="79"/>
    </location>
</feature>
<feature type="transmembrane region" description="Helical" evidence="11">
    <location>
        <begin position="499"/>
        <end position="518"/>
    </location>
</feature>
<evidence type="ECO:0000256" key="1">
    <source>
        <dbReference type="ARBA" id="ARBA00004141"/>
    </source>
</evidence>
<keyword evidence="6 11" id="KW-0812">Transmembrane</keyword>
<dbReference type="PANTHER" id="PTHR19432:SF90">
    <property type="entry name" value="SUCROSE TRANSPORT PROTEIN SUC4"/>
    <property type="match status" value="1"/>
</dbReference>
<comment type="caution">
    <text evidence="12">The sequence shown here is derived from an EMBL/GenBank/DDBJ whole genome shotgun (WGS) entry which is preliminary data.</text>
</comment>
<keyword evidence="8 11" id="KW-1133">Transmembrane helix</keyword>
<dbReference type="AlphaFoldDB" id="A0AAP0PB05"/>
<proteinExistence type="inferred from homology"/>
<feature type="transmembrane region" description="Helical" evidence="11">
    <location>
        <begin position="205"/>
        <end position="227"/>
    </location>
</feature>
<feature type="transmembrane region" description="Helical" evidence="11">
    <location>
        <begin position="458"/>
        <end position="479"/>
    </location>
</feature>
<reference evidence="12 13" key="1">
    <citation type="submission" date="2024-01" db="EMBL/GenBank/DDBJ databases">
        <title>Genome assemblies of Stephania.</title>
        <authorList>
            <person name="Yang L."/>
        </authorList>
    </citation>
    <scope>NUCLEOTIDE SEQUENCE [LARGE SCALE GENOMIC DNA]</scope>
    <source>
        <strain evidence="12">YNDBR</strain>
        <tissue evidence="12">Leaf</tissue>
    </source>
</reference>
<dbReference type="Proteomes" id="UP001420932">
    <property type="component" value="Unassembled WGS sequence"/>
</dbReference>
<evidence type="ECO:0000256" key="4">
    <source>
        <dbReference type="ARBA" id="ARBA00022448"/>
    </source>
</evidence>
<sequence>MNNPKKRSNSWESDSPPPPRTRARTHSLTLLGRSVGRHDEPRRRRRGGGGHRAVPLRRLLRVATIACGIQFGWALQLSLLTPYVQELGVSHAWASLVWLCGPLSGLLVQPLVGHMSDRSTSRFGRRAPFIFAGAASVAVAVLVIGFSSDIGRAIGDRTASPRRPRAVVVFVIGFWLLDFANNLTQGPCRALIADLARSDQRRARVAYAYYSFFMGVGNVLGYATGSYSRWFTIFPFTLTSSCSVSCANLKSAFLLDIVCLVFTAFLSLSASQEVPLTSSFRASQFGDEMNPSEQTFFCELFGSFKYLSRSIWIILIVTALMWIGWMPFILFDTDWMGRDIYKGIPNEGQNYYIGVRMGALGLMLNSVVLGLASVLMDRLCKKWGSSLVWGLSNILTSLCFVTMVIISTVVKHMKFSENDLPPNGIVISSLVTFTLLGFPLAVAYSVPYSMISYRTEQLGLGQGLSMGIMNLAIVLPQVVVSMGSGPLDALFGGGNSPAFAVGAIAIFASGLLAILALPRSPPVVSPRMHA</sequence>
<accession>A0AAP0PB05</accession>
<dbReference type="SUPFAM" id="SSF103473">
    <property type="entry name" value="MFS general substrate transporter"/>
    <property type="match status" value="1"/>
</dbReference>
<feature type="region of interest" description="Disordered" evidence="10">
    <location>
        <begin position="1"/>
        <end position="51"/>
    </location>
</feature>
<protein>
    <recommendedName>
        <fullName evidence="14">Sucrose transporter</fullName>
    </recommendedName>
</protein>